<comment type="caution">
    <text evidence="3">The sequence shown here is derived from an EMBL/GenBank/DDBJ whole genome shotgun (WGS) entry which is preliminary data.</text>
</comment>
<sequence>MQMKKAGAVATGALATVAIMGAPAAAAPSTDASALTQASTSTEGKTSSMRQVGANQLKLARGGGFDNNGWDAPWDIDSASVVALLNGTVVNVAALQQCGSTSGNVVGISVPITSPNTVVSGFGHDDGYGHKNDIACANANVKIKQTDKRAAILGVGNDTAVNIASIQSCGSTDGQVVGITVPITSPNTVIGDCQNSNIEINGADEWDDNDHWQESGRVEAMPMGQSVAMDMARQALVKKVSALKNRSAWAKRGANARVAPQARGGGWDAPWDQDSVSLISALNGTAVQLITTQACGSTSPDVLSLAIPITSPNTVIGDCKNANVKISKDDPKGVISALDNTSLNVLPLQSCGSTSANILAAAVPITSPNTVIGSCYNANTVID</sequence>
<evidence type="ECO:0000313" key="3">
    <source>
        <dbReference type="EMBL" id="GIF87584.1"/>
    </source>
</evidence>
<gene>
    <name evidence="3" type="ORF">Cch02nite_10280</name>
</gene>
<feature type="chain" id="PRO_5035321895" evidence="2">
    <location>
        <begin position="27"/>
        <end position="383"/>
    </location>
</feature>
<dbReference type="RefSeq" id="WP_191841180.1">
    <property type="nucleotide sequence ID" value="NZ_BAAALB010000014.1"/>
</dbReference>
<feature type="compositionally biased region" description="Polar residues" evidence="1">
    <location>
        <begin position="35"/>
        <end position="51"/>
    </location>
</feature>
<name>A0A8J3JS81_9ACTN</name>
<feature type="signal peptide" evidence="2">
    <location>
        <begin position="1"/>
        <end position="26"/>
    </location>
</feature>
<reference evidence="3 4" key="1">
    <citation type="submission" date="2021-01" db="EMBL/GenBank/DDBJ databases">
        <title>Whole genome shotgun sequence of Catellatospora chokoriensis NBRC 107358.</title>
        <authorList>
            <person name="Komaki H."/>
            <person name="Tamura T."/>
        </authorList>
    </citation>
    <scope>NUCLEOTIDE SEQUENCE [LARGE SCALE GENOMIC DNA]</scope>
    <source>
        <strain evidence="3 4">NBRC 107358</strain>
    </source>
</reference>
<dbReference type="AlphaFoldDB" id="A0A8J3JS81"/>
<keyword evidence="4" id="KW-1185">Reference proteome</keyword>
<evidence type="ECO:0000256" key="2">
    <source>
        <dbReference type="SAM" id="SignalP"/>
    </source>
</evidence>
<accession>A0A8J3JS81</accession>
<keyword evidence="2" id="KW-0732">Signal</keyword>
<feature type="region of interest" description="Disordered" evidence="1">
    <location>
        <begin position="30"/>
        <end position="51"/>
    </location>
</feature>
<dbReference type="EMBL" id="BONG01000004">
    <property type="protein sequence ID" value="GIF87584.1"/>
    <property type="molecule type" value="Genomic_DNA"/>
</dbReference>
<dbReference type="Proteomes" id="UP000619293">
    <property type="component" value="Unassembled WGS sequence"/>
</dbReference>
<organism evidence="3 4">
    <name type="scientific">Catellatospora chokoriensis</name>
    <dbReference type="NCBI Taxonomy" id="310353"/>
    <lineage>
        <taxon>Bacteria</taxon>
        <taxon>Bacillati</taxon>
        <taxon>Actinomycetota</taxon>
        <taxon>Actinomycetes</taxon>
        <taxon>Micromonosporales</taxon>
        <taxon>Micromonosporaceae</taxon>
        <taxon>Catellatospora</taxon>
    </lineage>
</organism>
<evidence type="ECO:0000313" key="4">
    <source>
        <dbReference type="Proteomes" id="UP000619293"/>
    </source>
</evidence>
<proteinExistence type="predicted"/>
<protein>
    <submittedName>
        <fullName evidence="3">Uncharacterized protein</fullName>
    </submittedName>
</protein>
<evidence type="ECO:0000256" key="1">
    <source>
        <dbReference type="SAM" id="MobiDB-lite"/>
    </source>
</evidence>